<reference evidence="1 2" key="1">
    <citation type="submission" date="2019-03" db="EMBL/GenBank/DDBJ databases">
        <title>Genomic Encyclopedia of Type Strains, Phase IV (KMG-IV): sequencing the most valuable type-strain genomes for metagenomic binning, comparative biology and taxonomic classification.</title>
        <authorList>
            <person name="Goeker M."/>
        </authorList>
    </citation>
    <scope>NUCLEOTIDE SEQUENCE [LARGE SCALE GENOMIC DNA]</scope>
    <source>
        <strain evidence="1 2">DSM 45765</strain>
    </source>
</reference>
<comment type="caution">
    <text evidence="1">The sequence shown here is derived from an EMBL/GenBank/DDBJ whole genome shotgun (WGS) entry which is preliminary data.</text>
</comment>
<proteinExistence type="predicted"/>
<organism evidence="1 2">
    <name type="scientific">Tamaricihabitans halophyticus</name>
    <dbReference type="NCBI Taxonomy" id="1262583"/>
    <lineage>
        <taxon>Bacteria</taxon>
        <taxon>Bacillati</taxon>
        <taxon>Actinomycetota</taxon>
        <taxon>Actinomycetes</taxon>
        <taxon>Pseudonocardiales</taxon>
        <taxon>Pseudonocardiaceae</taxon>
        <taxon>Tamaricihabitans</taxon>
    </lineage>
</organism>
<sequence>MDVVAVDEDPGEPDAGRDRPIRVVFEENLLVLGPASSGKCASVSRVRIPYVGASAAVELIRGIHNDATRGR</sequence>
<protein>
    <submittedName>
        <fullName evidence="1">Uncharacterized protein</fullName>
    </submittedName>
</protein>
<evidence type="ECO:0000313" key="2">
    <source>
        <dbReference type="Proteomes" id="UP000294911"/>
    </source>
</evidence>
<evidence type="ECO:0000313" key="1">
    <source>
        <dbReference type="EMBL" id="TCP40787.1"/>
    </source>
</evidence>
<dbReference type="Proteomes" id="UP000294911">
    <property type="component" value="Unassembled WGS sequence"/>
</dbReference>
<dbReference type="EMBL" id="SLXQ01000028">
    <property type="protein sequence ID" value="TCP40787.1"/>
    <property type="molecule type" value="Genomic_DNA"/>
</dbReference>
<name>A0A4R2PXK7_9PSEU</name>
<gene>
    <name evidence="1" type="ORF">EV191_12837</name>
</gene>
<dbReference type="AlphaFoldDB" id="A0A4R2PXK7"/>
<accession>A0A4R2PXK7</accession>
<keyword evidence="2" id="KW-1185">Reference proteome</keyword>